<accession>A0ABZ2TNI4</accession>
<dbReference type="RefSeq" id="WP_340931687.1">
    <property type="nucleotide sequence ID" value="NZ_CP150496.1"/>
</dbReference>
<evidence type="ECO:0000313" key="2">
    <source>
        <dbReference type="EMBL" id="WYW54601.1"/>
    </source>
</evidence>
<dbReference type="EMBL" id="CP150496">
    <property type="protein sequence ID" value="WYW54601.1"/>
    <property type="molecule type" value="Genomic_DNA"/>
</dbReference>
<evidence type="ECO:0000313" key="3">
    <source>
        <dbReference type="Proteomes" id="UP001491088"/>
    </source>
</evidence>
<protein>
    <submittedName>
        <fullName evidence="2">DUF4296 domain-containing protein</fullName>
    </submittedName>
</protein>
<reference evidence="2 3" key="1">
    <citation type="submission" date="2024-03" db="EMBL/GenBank/DDBJ databases">
        <authorList>
            <person name="Cao K."/>
        </authorList>
    </citation>
    <scope>NUCLEOTIDE SEQUENCE [LARGE SCALE GENOMIC DNA]</scope>
    <source>
        <strain evidence="2 3">MCCC 1K00696</strain>
    </source>
</reference>
<dbReference type="InterPro" id="IPR025381">
    <property type="entry name" value="DUF4296"/>
</dbReference>
<gene>
    <name evidence="2" type="ORF">WG950_08680</name>
</gene>
<feature type="domain" description="DUF4296" evidence="1">
    <location>
        <begin position="27"/>
        <end position="106"/>
    </location>
</feature>
<dbReference type="PROSITE" id="PS51257">
    <property type="entry name" value="PROKAR_LIPOPROTEIN"/>
    <property type="match status" value="1"/>
</dbReference>
<proteinExistence type="predicted"/>
<dbReference type="Proteomes" id="UP001491088">
    <property type="component" value="Chromosome"/>
</dbReference>
<keyword evidence="3" id="KW-1185">Reference proteome</keyword>
<sequence length="160" mass="18687">MKNASYILIFLVLVLVSCNSNTIFEKPKDLIPKDTMSLLLQEMMIATSAKFIKNKNSEKNINYMPLVYNKFKIDSTRFDKSNYYYMSKIDLYQKILEDAVENIEARNTVYKDLKTKLDSIRKDSLDRIRDKQKRLDSLKLVGKLDTLATGKVLDEIITRE</sequence>
<organism evidence="2 3">
    <name type="scientific">Polaribacter marinaquae</name>
    <dbReference type="NCBI Taxonomy" id="1642819"/>
    <lineage>
        <taxon>Bacteria</taxon>
        <taxon>Pseudomonadati</taxon>
        <taxon>Bacteroidota</taxon>
        <taxon>Flavobacteriia</taxon>
        <taxon>Flavobacteriales</taxon>
        <taxon>Flavobacteriaceae</taxon>
    </lineage>
</organism>
<dbReference type="Pfam" id="PF14129">
    <property type="entry name" value="DUF4296"/>
    <property type="match status" value="1"/>
</dbReference>
<evidence type="ECO:0000259" key="1">
    <source>
        <dbReference type="Pfam" id="PF14129"/>
    </source>
</evidence>
<name>A0ABZ2TNI4_9FLAO</name>